<gene>
    <name evidence="2" type="ORF">EWH08_12625</name>
</gene>
<comment type="caution">
    <text evidence="2">The sequence shown here is derived from an EMBL/GenBank/DDBJ whole genome shotgun (WGS) entry which is preliminary data.</text>
</comment>
<sequence>MVFKIGKLFHLTQVVEDLAVADLWYNRIFAPCRFYRALMPEAFRDASLLAIGDLVVEPVQIAAGLPGVERSPLARFKARYGNRLHSIAWYVDSLEGAFETCRAQGVRMTDVTGRSVEDIDHVGAIKYFWTHPADTHGIVEFARLKPEFTIDPRVQPFWSSGYWRDRHPLGLTGRMTITTAVRDHDAAAGTYRRLMSGIEVPTASTDGRSAFQVGDDTIVELVPIDSPELGGFGEGIFGMAFHVADLAAAEAFLRGLGLPCRRAANGSIVLDPKDALGTTVGFEQAEERI</sequence>
<proteinExistence type="predicted"/>
<feature type="domain" description="VOC" evidence="1">
    <location>
        <begin position="7"/>
        <end position="143"/>
    </location>
</feature>
<dbReference type="Proteomes" id="UP000292734">
    <property type="component" value="Unassembled WGS sequence"/>
</dbReference>
<evidence type="ECO:0000259" key="1">
    <source>
        <dbReference type="PROSITE" id="PS51819"/>
    </source>
</evidence>
<reference evidence="2 3" key="1">
    <citation type="submission" date="2019-02" db="EMBL/GenBank/DDBJ databases">
        <authorList>
            <person name="Feng G."/>
        </authorList>
    </citation>
    <scope>NUCLEOTIDE SEQUENCE [LARGE SCALE GENOMIC DNA]</scope>
    <source>
        <strain evidence="2 3">DSM 26779</strain>
    </source>
</reference>
<dbReference type="InterPro" id="IPR037523">
    <property type="entry name" value="VOC_core"/>
</dbReference>
<evidence type="ECO:0000313" key="3">
    <source>
        <dbReference type="Proteomes" id="UP000292734"/>
    </source>
</evidence>
<dbReference type="SUPFAM" id="SSF54593">
    <property type="entry name" value="Glyoxalase/Bleomycin resistance protein/Dihydroxybiphenyl dioxygenase"/>
    <property type="match status" value="2"/>
</dbReference>
<accession>A0A4Q4J5Q1</accession>
<dbReference type="Gene3D" id="3.10.180.10">
    <property type="entry name" value="2,3-Dihydroxybiphenyl 1,2-Dioxygenase, domain 1"/>
    <property type="match status" value="2"/>
</dbReference>
<dbReference type="InterPro" id="IPR029068">
    <property type="entry name" value="Glyas_Bleomycin-R_OHBP_Dase"/>
</dbReference>
<protein>
    <recommendedName>
        <fullName evidence="1">VOC domain-containing protein</fullName>
    </recommendedName>
</protein>
<name>A0A4Q4J5Q1_9SPHN</name>
<dbReference type="EMBL" id="SEOM01000004">
    <property type="protein sequence ID" value="RYM01519.1"/>
    <property type="molecule type" value="Genomic_DNA"/>
</dbReference>
<dbReference type="RefSeq" id="WP_129965479.1">
    <property type="nucleotide sequence ID" value="NZ_JACBZE010000005.1"/>
</dbReference>
<organism evidence="2 3">
    <name type="scientific">Sphingobium indicum</name>
    <dbReference type="NCBI Taxonomy" id="332055"/>
    <lineage>
        <taxon>Bacteria</taxon>
        <taxon>Pseudomonadati</taxon>
        <taxon>Pseudomonadota</taxon>
        <taxon>Alphaproteobacteria</taxon>
        <taxon>Sphingomonadales</taxon>
        <taxon>Sphingomonadaceae</taxon>
        <taxon>Sphingobium</taxon>
    </lineage>
</organism>
<dbReference type="AlphaFoldDB" id="A0A4Q4J5Q1"/>
<evidence type="ECO:0000313" key="2">
    <source>
        <dbReference type="EMBL" id="RYM01519.1"/>
    </source>
</evidence>
<dbReference type="PROSITE" id="PS51819">
    <property type="entry name" value="VOC"/>
    <property type="match status" value="1"/>
</dbReference>